<proteinExistence type="predicted"/>
<keyword evidence="1" id="KW-1133">Transmembrane helix</keyword>
<evidence type="ECO:0000313" key="2">
    <source>
        <dbReference type="EMBL" id="KAK3756777.1"/>
    </source>
</evidence>
<dbReference type="Proteomes" id="UP001283361">
    <property type="component" value="Unassembled WGS sequence"/>
</dbReference>
<name>A0AAE0YV20_9GAST</name>
<sequence>MMKRPQTISPLMVVKPLRLLTHIVMMWLQLDLVWAASRDIVSRSPTDVAAILDVVTMAWEAKPEAFKQTTQLSTFGVVGIVVGLFAGCSFLLLASGIVYVVRTRRIEREQNIALEELSNVQKFEEQEETAEDLKPGEFDVFVVIENDNASLSGHDVSKEADEIIQTPTDHTLYEYAYNSLSDMTTRSQQKENLSTKPDVLTTRARLRSCGSSNLEEVSFNDEERVYRVHLYRSKSCLT</sequence>
<dbReference type="EMBL" id="JAWDGP010005473">
    <property type="protein sequence ID" value="KAK3756777.1"/>
    <property type="molecule type" value="Genomic_DNA"/>
</dbReference>
<keyword evidence="1" id="KW-0472">Membrane</keyword>
<gene>
    <name evidence="2" type="ORF">RRG08_019269</name>
</gene>
<protein>
    <submittedName>
        <fullName evidence="2">Uncharacterized protein</fullName>
    </submittedName>
</protein>
<organism evidence="2 3">
    <name type="scientific">Elysia crispata</name>
    <name type="common">lettuce slug</name>
    <dbReference type="NCBI Taxonomy" id="231223"/>
    <lineage>
        <taxon>Eukaryota</taxon>
        <taxon>Metazoa</taxon>
        <taxon>Spiralia</taxon>
        <taxon>Lophotrochozoa</taxon>
        <taxon>Mollusca</taxon>
        <taxon>Gastropoda</taxon>
        <taxon>Heterobranchia</taxon>
        <taxon>Euthyneura</taxon>
        <taxon>Panpulmonata</taxon>
        <taxon>Sacoglossa</taxon>
        <taxon>Placobranchoidea</taxon>
        <taxon>Plakobranchidae</taxon>
        <taxon>Elysia</taxon>
    </lineage>
</organism>
<evidence type="ECO:0000313" key="3">
    <source>
        <dbReference type="Proteomes" id="UP001283361"/>
    </source>
</evidence>
<keyword evidence="1" id="KW-0812">Transmembrane</keyword>
<evidence type="ECO:0000256" key="1">
    <source>
        <dbReference type="SAM" id="Phobius"/>
    </source>
</evidence>
<dbReference type="AlphaFoldDB" id="A0AAE0YV20"/>
<accession>A0AAE0YV20</accession>
<keyword evidence="3" id="KW-1185">Reference proteome</keyword>
<comment type="caution">
    <text evidence="2">The sequence shown here is derived from an EMBL/GenBank/DDBJ whole genome shotgun (WGS) entry which is preliminary data.</text>
</comment>
<feature type="transmembrane region" description="Helical" evidence="1">
    <location>
        <begin position="75"/>
        <end position="101"/>
    </location>
</feature>
<reference evidence="2" key="1">
    <citation type="journal article" date="2023" name="G3 (Bethesda)">
        <title>A reference genome for the long-term kleptoplast-retaining sea slug Elysia crispata morphotype clarki.</title>
        <authorList>
            <person name="Eastman K.E."/>
            <person name="Pendleton A.L."/>
            <person name="Shaikh M.A."/>
            <person name="Suttiyut T."/>
            <person name="Ogas R."/>
            <person name="Tomko P."/>
            <person name="Gavelis G."/>
            <person name="Widhalm J.R."/>
            <person name="Wisecaver J.H."/>
        </authorList>
    </citation>
    <scope>NUCLEOTIDE SEQUENCE</scope>
    <source>
        <strain evidence="2">ECLA1</strain>
    </source>
</reference>